<evidence type="ECO:0000313" key="2">
    <source>
        <dbReference type="Proteomes" id="UP000500826"/>
    </source>
</evidence>
<proteinExistence type="predicted"/>
<protein>
    <submittedName>
        <fullName evidence="1">Uncharacterized protein</fullName>
    </submittedName>
</protein>
<reference evidence="1 2" key="1">
    <citation type="submission" date="2020-05" db="EMBL/GenBank/DDBJ databases">
        <title>Ramlibacter rhizophilus sp. nov., isolated from rhizosphere soil of national flower Mugunghwa from South Korea.</title>
        <authorList>
            <person name="Zheng-Fei Y."/>
            <person name="Huan T."/>
        </authorList>
    </citation>
    <scope>NUCLEOTIDE SEQUENCE [LARGE SCALE GENOMIC DNA]</scope>
    <source>
        <strain evidence="1 2">H242</strain>
    </source>
</reference>
<accession>A0ABX6P3I2</accession>
<sequence>MTVHRVGANGVALTDRTDVSQSGIEAGTQVVVTTGTGALTVSSTVTAAGNLLLSAAGDPGIDAAVTSTAGVIELAAGGDLLQDADVQAQGAGKTITLRAVGDL</sequence>
<gene>
    <name evidence="1" type="ORF">HK414_15930</name>
</gene>
<organism evidence="1 2">
    <name type="scientific">Ramlibacter terrae</name>
    <dbReference type="NCBI Taxonomy" id="2732511"/>
    <lineage>
        <taxon>Bacteria</taxon>
        <taxon>Pseudomonadati</taxon>
        <taxon>Pseudomonadota</taxon>
        <taxon>Betaproteobacteria</taxon>
        <taxon>Burkholderiales</taxon>
        <taxon>Comamonadaceae</taxon>
        <taxon>Ramlibacter</taxon>
    </lineage>
</organism>
<keyword evidence="2" id="KW-1185">Reference proteome</keyword>
<name>A0ABX6P3I2_9BURK</name>
<dbReference type="EMBL" id="CP053418">
    <property type="protein sequence ID" value="QJW84633.1"/>
    <property type="molecule type" value="Genomic_DNA"/>
</dbReference>
<dbReference type="Proteomes" id="UP000500826">
    <property type="component" value="Chromosome"/>
</dbReference>
<evidence type="ECO:0000313" key="1">
    <source>
        <dbReference type="EMBL" id="QJW84633.1"/>
    </source>
</evidence>